<dbReference type="PROSITE" id="PS01330">
    <property type="entry name" value="PABS_1"/>
    <property type="match status" value="1"/>
</dbReference>
<comment type="caution">
    <text evidence="4">Lacks conserved residue(s) required for the propagation of feature annotation.</text>
</comment>
<dbReference type="NCBIfam" id="NF037959">
    <property type="entry name" value="MFS_SpdSyn"/>
    <property type="match status" value="1"/>
</dbReference>
<evidence type="ECO:0000256" key="3">
    <source>
        <dbReference type="ARBA" id="ARBA00023115"/>
    </source>
</evidence>
<gene>
    <name evidence="4" type="primary">speE</name>
    <name evidence="5" type="ORF">DN745_06665</name>
</gene>
<dbReference type="EC" id="2.5.1.16" evidence="4"/>
<keyword evidence="4" id="KW-0745">Spermidine biosynthesis</keyword>
<dbReference type="InterPro" id="IPR030374">
    <property type="entry name" value="PABS"/>
</dbReference>
<dbReference type="UniPathway" id="UPA00248">
    <property type="reaction ID" value="UER00314"/>
</dbReference>
<dbReference type="SUPFAM" id="SSF53335">
    <property type="entry name" value="S-adenosyl-L-methionine-dependent methyltransferases"/>
    <property type="match status" value="1"/>
</dbReference>
<comment type="catalytic activity">
    <reaction evidence="4">
        <text>S-adenosyl 3-(methylsulfanyl)propylamine + putrescine = S-methyl-5'-thioadenosine + spermidine + H(+)</text>
        <dbReference type="Rhea" id="RHEA:12721"/>
        <dbReference type="ChEBI" id="CHEBI:15378"/>
        <dbReference type="ChEBI" id="CHEBI:17509"/>
        <dbReference type="ChEBI" id="CHEBI:57443"/>
        <dbReference type="ChEBI" id="CHEBI:57834"/>
        <dbReference type="ChEBI" id="CHEBI:326268"/>
        <dbReference type="EC" id="2.5.1.16"/>
    </reaction>
</comment>
<protein>
    <recommendedName>
        <fullName evidence="4">Polyamine aminopropyltransferase</fullName>
    </recommendedName>
    <alternativeName>
        <fullName evidence="4">Putrescine aminopropyltransferase</fullName>
        <shortName evidence="4">PAPT</shortName>
    </alternativeName>
    <alternativeName>
        <fullName evidence="4">Spermidine synthase</fullName>
        <shortName evidence="4">SPDS</shortName>
        <shortName evidence="4">SPDSY</shortName>
        <ecNumber evidence="4">2.5.1.16</ecNumber>
    </alternativeName>
</protein>
<keyword evidence="4" id="KW-0812">Transmembrane</keyword>
<feature type="binding site" evidence="4">
    <location>
        <position position="326"/>
    </location>
    <ligand>
        <name>S-methyl-5'-thioadenosine</name>
        <dbReference type="ChEBI" id="CHEBI:17509"/>
    </ligand>
</feature>
<dbReference type="InterPro" id="IPR029063">
    <property type="entry name" value="SAM-dependent_MTases_sf"/>
</dbReference>
<dbReference type="Gene3D" id="1.20.1250.20">
    <property type="entry name" value="MFS general substrate transporter like domains"/>
    <property type="match status" value="1"/>
</dbReference>
<proteinExistence type="inferred from homology"/>
<dbReference type="InterPro" id="IPR030373">
    <property type="entry name" value="PABS_CS"/>
</dbReference>
<keyword evidence="3 4" id="KW-0620">Polyamine biosynthesis</keyword>
<comment type="subunit">
    <text evidence="4">Homodimer or homotetramer.</text>
</comment>
<evidence type="ECO:0000313" key="6">
    <source>
        <dbReference type="Proteomes" id="UP000249799"/>
    </source>
</evidence>
<keyword evidence="4" id="KW-0472">Membrane</keyword>
<feature type="binding site" evidence="4">
    <location>
        <begin position="360"/>
        <end position="361"/>
    </location>
    <ligand>
        <name>S-methyl-5'-thioadenosine</name>
        <dbReference type="ChEBI" id="CHEBI:17509"/>
    </ligand>
</feature>
<feature type="binding site" evidence="4">
    <location>
        <position position="282"/>
    </location>
    <ligand>
        <name>spermidine</name>
        <dbReference type="ChEBI" id="CHEBI:57834"/>
    </ligand>
</feature>
<dbReference type="GO" id="GO:0010487">
    <property type="term" value="F:thermospermine synthase activity"/>
    <property type="evidence" value="ECO:0007669"/>
    <property type="project" value="UniProtKB-ARBA"/>
</dbReference>
<keyword evidence="2 4" id="KW-0808">Transferase</keyword>
<feature type="binding site" evidence="4">
    <location>
        <position position="252"/>
    </location>
    <ligand>
        <name>S-methyl-5'-thioadenosine</name>
        <dbReference type="ChEBI" id="CHEBI:17509"/>
    </ligand>
</feature>
<keyword evidence="4" id="KW-1133">Transmembrane helix</keyword>
<comment type="pathway">
    <text evidence="4">Amine and polyamine biosynthesis; spermidine biosynthesis; spermidine from putrescine: step 1/1.</text>
</comment>
<dbReference type="PROSITE" id="PS51006">
    <property type="entry name" value="PABS_2"/>
    <property type="match status" value="1"/>
</dbReference>
<dbReference type="PANTHER" id="PTHR43317:SF1">
    <property type="entry name" value="THERMOSPERMINE SYNTHASE ACAULIS5"/>
    <property type="match status" value="1"/>
</dbReference>
<feature type="transmembrane region" description="Helical" evidence="4">
    <location>
        <begin position="21"/>
        <end position="41"/>
    </location>
</feature>
<dbReference type="GO" id="GO:0004766">
    <property type="term" value="F:spermidine synthase activity"/>
    <property type="evidence" value="ECO:0007669"/>
    <property type="project" value="UniProtKB-UniRule"/>
</dbReference>
<dbReference type="EMBL" id="CP030032">
    <property type="protein sequence ID" value="AWV89037.1"/>
    <property type="molecule type" value="Genomic_DNA"/>
</dbReference>
<feature type="binding site" evidence="4">
    <location>
        <position position="306"/>
    </location>
    <ligand>
        <name>spermidine</name>
        <dbReference type="ChEBI" id="CHEBI:57834"/>
    </ligand>
</feature>
<dbReference type="Gene3D" id="3.40.50.150">
    <property type="entry name" value="Vaccinia Virus protein VP39"/>
    <property type="match status" value="1"/>
</dbReference>
<feature type="active site" description="Proton acceptor" evidence="4">
    <location>
        <position position="380"/>
    </location>
</feature>
<reference evidence="5 6" key="1">
    <citation type="submission" date="2018-06" db="EMBL/GenBank/DDBJ databases">
        <title>Lujinxingia sediminis gen. nov. sp. nov., a new facultative anaerobic member of the class Deltaproteobacteria, and proposal of Lujinxingaceae fam. nov.</title>
        <authorList>
            <person name="Guo L.-Y."/>
            <person name="Li C.-M."/>
            <person name="Wang S."/>
            <person name="Du Z.-J."/>
        </authorList>
    </citation>
    <scope>NUCLEOTIDE SEQUENCE [LARGE SCALE GENOMIC DNA]</scope>
    <source>
        <strain evidence="5 6">FA350</strain>
    </source>
</reference>
<evidence type="ECO:0000256" key="1">
    <source>
        <dbReference type="ARBA" id="ARBA00007867"/>
    </source>
</evidence>
<keyword evidence="4" id="KW-1003">Cell membrane</keyword>
<dbReference type="InterPro" id="IPR036259">
    <property type="entry name" value="MFS_trans_sf"/>
</dbReference>
<organism evidence="5 6">
    <name type="scientific">Bradymonas sediminis</name>
    <dbReference type="NCBI Taxonomy" id="1548548"/>
    <lineage>
        <taxon>Bacteria</taxon>
        <taxon>Deltaproteobacteria</taxon>
        <taxon>Bradymonadales</taxon>
        <taxon>Bradymonadaceae</taxon>
        <taxon>Bradymonas</taxon>
    </lineage>
</organism>
<feature type="transmembrane region" description="Helical" evidence="4">
    <location>
        <begin position="178"/>
        <end position="199"/>
    </location>
</feature>
<name>A0A2Z4FJ44_9DELT</name>
<dbReference type="KEGG" id="bsed:DN745_06665"/>
<feature type="transmembrane region" description="Helical" evidence="4">
    <location>
        <begin position="151"/>
        <end position="172"/>
    </location>
</feature>
<dbReference type="RefSeq" id="WP_111333212.1">
    <property type="nucleotide sequence ID" value="NZ_CP030032.1"/>
</dbReference>
<dbReference type="CDD" id="cd02440">
    <property type="entry name" value="AdoMet_MTases"/>
    <property type="match status" value="1"/>
</dbReference>
<keyword evidence="6" id="KW-1185">Reference proteome</keyword>
<dbReference type="AlphaFoldDB" id="A0A2Z4FJ44"/>
<feature type="transmembrane region" description="Helical" evidence="4">
    <location>
        <begin position="116"/>
        <end position="139"/>
    </location>
</feature>
<dbReference type="Proteomes" id="UP000249799">
    <property type="component" value="Chromosome"/>
</dbReference>
<dbReference type="PANTHER" id="PTHR43317">
    <property type="entry name" value="THERMOSPERMINE SYNTHASE ACAULIS5"/>
    <property type="match status" value="1"/>
</dbReference>
<dbReference type="GO" id="GO:0005886">
    <property type="term" value="C:plasma membrane"/>
    <property type="evidence" value="ECO:0007669"/>
    <property type="project" value="UniProtKB-SubCell"/>
</dbReference>
<dbReference type="NCBIfam" id="NF002956">
    <property type="entry name" value="PRK03612.1"/>
    <property type="match status" value="1"/>
</dbReference>
<dbReference type="Pfam" id="PF01564">
    <property type="entry name" value="Spermine_synth"/>
    <property type="match status" value="1"/>
</dbReference>
<dbReference type="InterPro" id="IPR001045">
    <property type="entry name" value="Spermi_synthase"/>
</dbReference>
<accession>A0A2Z4FJ44</accession>
<dbReference type="SUPFAM" id="SSF103473">
    <property type="entry name" value="MFS general substrate transporter"/>
    <property type="match status" value="1"/>
</dbReference>
<feature type="transmembrane region" description="Helical" evidence="4">
    <location>
        <begin position="47"/>
        <end position="73"/>
    </location>
</feature>
<sequence length="527" mass="59676">MSDREVKKSRQEKSRTQTQSIVLLGSVFVIANCGLVYELLAGTISSYLVGAAILQFSLVVGVFMAAMGIGAFLSQWVKEDLLDVFVRVEVAVGFLGGFSAFALFFAFVHLAYYTAVLYAVCGLIGIFIGMEIPLVIRLLKDELALEFNVSAVLGLDYLGALIASLVFPLVLLPYLGQLATAFFTGLLNVVVAIVCCIILRDHLKKPRTTIATAVLAALLLAGGLAGSHRFVHWFESSLYQNQIIYATDTKYQRMVLTRWRDDLRLYLNGNLQFSSIDEYRYHDSLVHSVMGMPGKRERVLVLGGGDGMAVREVLKYADVKQVDLVDLDPEMTRLFSEQPMLRALNEDALHADRVSIYNMDAQIFLEEHAADAPYDRIIIDFPDPNDTSLSKLYSRSFYRLLSRHLSGSGYAITQATAPYLARRSFWCIYHTIRSVEHPAHLGETLDARAMHTYVPSFGEWGFVLFSPRTIDLSQWRLTEKTRYLTQENFESHFLFSEDTKEIPTEINRLDDQVLVRYYQEDWKSYFR</sequence>
<comment type="subcellular location">
    <subcellularLocation>
        <location evidence="4">Cell membrane</location>
        <topology evidence="4">Multi-pass membrane protein</topology>
    </subcellularLocation>
</comment>
<dbReference type="OrthoDB" id="9793120at2"/>
<feature type="transmembrane region" description="Helical" evidence="4">
    <location>
        <begin position="85"/>
        <end position="110"/>
    </location>
</feature>
<dbReference type="GO" id="GO:0008295">
    <property type="term" value="P:spermidine biosynthetic process"/>
    <property type="evidence" value="ECO:0007669"/>
    <property type="project" value="UniProtKB-UniRule"/>
</dbReference>
<feature type="transmembrane region" description="Helical" evidence="4">
    <location>
        <begin position="211"/>
        <end position="231"/>
    </location>
</feature>
<dbReference type="HAMAP" id="MF_00198">
    <property type="entry name" value="Spermidine_synth"/>
    <property type="match status" value="1"/>
</dbReference>
<comment type="similarity">
    <text evidence="1 4">Belongs to the spermidine/spermine synthase family.</text>
</comment>
<evidence type="ECO:0000256" key="4">
    <source>
        <dbReference type="HAMAP-Rule" id="MF_00198"/>
    </source>
</evidence>
<comment type="function">
    <text evidence="4">Catalyzes the irreversible transfer of a propylamine group from the amino donor S-adenosylmethioninamine (decarboxy-AdoMet) to putrescine (1,4-diaminobutane) to yield spermidine.</text>
</comment>
<evidence type="ECO:0000313" key="5">
    <source>
        <dbReference type="EMBL" id="AWV89037.1"/>
    </source>
</evidence>
<evidence type="ECO:0000256" key="2">
    <source>
        <dbReference type="ARBA" id="ARBA00022679"/>
    </source>
</evidence>